<dbReference type="RefSeq" id="XP_015968020.1">
    <property type="nucleotide sequence ID" value="XM_016112534.1"/>
</dbReference>
<keyword evidence="1" id="KW-1185">Reference proteome</keyword>
<proteinExistence type="predicted"/>
<evidence type="ECO:0000313" key="1">
    <source>
        <dbReference type="Proteomes" id="UP000515211"/>
    </source>
</evidence>
<reference evidence="1" key="1">
    <citation type="journal article" date="2016" name="Nat. Genet.">
        <title>The genome sequences of Arachis duranensis and Arachis ipaensis, the diploid ancestors of cultivated peanut.</title>
        <authorList>
            <person name="Bertioli D.J."/>
            <person name="Cannon S.B."/>
            <person name="Froenicke L."/>
            <person name="Huang G."/>
            <person name="Farmer A.D."/>
            <person name="Cannon E.K."/>
            <person name="Liu X."/>
            <person name="Gao D."/>
            <person name="Clevenger J."/>
            <person name="Dash S."/>
            <person name="Ren L."/>
            <person name="Moretzsohn M.C."/>
            <person name="Shirasawa K."/>
            <person name="Huang W."/>
            <person name="Vidigal B."/>
            <person name="Abernathy B."/>
            <person name="Chu Y."/>
            <person name="Niederhuth C.E."/>
            <person name="Umale P."/>
            <person name="Araujo A.C."/>
            <person name="Kozik A."/>
            <person name="Kim K.D."/>
            <person name="Burow M.D."/>
            <person name="Varshney R.K."/>
            <person name="Wang X."/>
            <person name="Zhang X."/>
            <person name="Barkley N."/>
            <person name="Guimaraes P.M."/>
            <person name="Isobe S."/>
            <person name="Guo B."/>
            <person name="Liao B."/>
            <person name="Stalker H.T."/>
            <person name="Schmitz R.J."/>
            <person name="Scheffler B.E."/>
            <person name="Leal-Bertioli S.C."/>
            <person name="Xun X."/>
            <person name="Jackson S.A."/>
            <person name="Michelmore R."/>
            <person name="Ozias-Akins P."/>
        </authorList>
    </citation>
    <scope>NUCLEOTIDE SEQUENCE [LARGE SCALE GENOMIC DNA]</scope>
    <source>
        <strain evidence="1">cv. V14167</strain>
    </source>
</reference>
<accession>A0A6P4DQD5</accession>
<sequence>MGLQKVGVERKLQLEELECLRLEAYDKARIYKERTKAVHDTHIKRPEFRVGNLVVLYNSRLKLLPRKLRSRWDGLYIVDKVEPYGVVHLRHLKLYHHTNPKSDKEVDIFFLKDPPKVCN</sequence>
<name>A0A6P4DQD5_ARADU</name>
<dbReference type="Proteomes" id="UP000515211">
    <property type="component" value="Chromosome 1"/>
</dbReference>
<protein>
    <submittedName>
        <fullName evidence="2">Uncharacterized protein LOC107491647</fullName>
    </submittedName>
</protein>
<dbReference type="AlphaFoldDB" id="A0A6P4DQD5"/>
<evidence type="ECO:0000313" key="2">
    <source>
        <dbReference type="RefSeq" id="XP_015968020.1"/>
    </source>
</evidence>
<dbReference type="KEGG" id="adu:107491647"/>
<dbReference type="GeneID" id="107491647"/>
<reference evidence="2" key="2">
    <citation type="submission" date="2025-08" db="UniProtKB">
        <authorList>
            <consortium name="RefSeq"/>
        </authorList>
    </citation>
    <scope>IDENTIFICATION</scope>
    <source>
        <tissue evidence="2">Whole plant</tissue>
    </source>
</reference>
<organism evidence="1 2">
    <name type="scientific">Arachis duranensis</name>
    <name type="common">Wild peanut</name>
    <dbReference type="NCBI Taxonomy" id="130453"/>
    <lineage>
        <taxon>Eukaryota</taxon>
        <taxon>Viridiplantae</taxon>
        <taxon>Streptophyta</taxon>
        <taxon>Embryophyta</taxon>
        <taxon>Tracheophyta</taxon>
        <taxon>Spermatophyta</taxon>
        <taxon>Magnoliopsida</taxon>
        <taxon>eudicotyledons</taxon>
        <taxon>Gunneridae</taxon>
        <taxon>Pentapetalae</taxon>
        <taxon>rosids</taxon>
        <taxon>fabids</taxon>
        <taxon>Fabales</taxon>
        <taxon>Fabaceae</taxon>
        <taxon>Papilionoideae</taxon>
        <taxon>50 kb inversion clade</taxon>
        <taxon>dalbergioids sensu lato</taxon>
        <taxon>Dalbergieae</taxon>
        <taxon>Pterocarpus clade</taxon>
        <taxon>Arachis</taxon>
    </lineage>
</organism>
<gene>
    <name evidence="2" type="primary">LOC107491647</name>
</gene>